<protein>
    <submittedName>
        <fullName evidence="3">LRR and CARD domains-containing protein 3 (Nucleotide-binding oligomerization domain protein 3</fullName>
    </submittedName>
</protein>
<organism evidence="3 4">
    <name type="scientific">Durusdinium trenchii</name>
    <dbReference type="NCBI Taxonomy" id="1381693"/>
    <lineage>
        <taxon>Eukaryota</taxon>
        <taxon>Sar</taxon>
        <taxon>Alveolata</taxon>
        <taxon>Dinophyceae</taxon>
        <taxon>Suessiales</taxon>
        <taxon>Symbiodiniaceae</taxon>
        <taxon>Durusdinium</taxon>
    </lineage>
</organism>
<comment type="caution">
    <text evidence="3">The sequence shown here is derived from an EMBL/GenBank/DDBJ whole genome shotgun (WGS) entry which is preliminary data.</text>
</comment>
<feature type="region of interest" description="Disordered" evidence="1">
    <location>
        <begin position="946"/>
        <end position="1073"/>
    </location>
</feature>
<feature type="compositionally biased region" description="Polar residues" evidence="1">
    <location>
        <begin position="2260"/>
        <end position="2272"/>
    </location>
</feature>
<feature type="region of interest" description="Disordered" evidence="1">
    <location>
        <begin position="1413"/>
        <end position="1440"/>
    </location>
</feature>
<dbReference type="Gene3D" id="3.30.420.10">
    <property type="entry name" value="Ribonuclease H-like superfamily/Ribonuclease H"/>
    <property type="match status" value="1"/>
</dbReference>
<feature type="compositionally biased region" description="Basic and acidic residues" evidence="1">
    <location>
        <begin position="1038"/>
        <end position="1059"/>
    </location>
</feature>
<keyword evidence="4" id="KW-1185">Reference proteome</keyword>
<feature type="domain" description="Integrase catalytic" evidence="2">
    <location>
        <begin position="1873"/>
        <end position="2044"/>
    </location>
</feature>
<feature type="compositionally biased region" description="Low complexity" evidence="1">
    <location>
        <begin position="2215"/>
        <end position="2226"/>
    </location>
</feature>
<reference evidence="3 4" key="1">
    <citation type="submission" date="2024-02" db="EMBL/GenBank/DDBJ databases">
        <authorList>
            <person name="Chen Y."/>
            <person name="Shah S."/>
            <person name="Dougan E. K."/>
            <person name="Thang M."/>
            <person name="Chan C."/>
        </authorList>
    </citation>
    <scope>NUCLEOTIDE SEQUENCE [LARGE SCALE GENOMIC DNA]</scope>
</reference>
<dbReference type="InterPro" id="IPR027038">
    <property type="entry name" value="RanGap"/>
</dbReference>
<gene>
    <name evidence="3" type="ORF">SCF082_LOCUS49021</name>
</gene>
<dbReference type="PANTHER" id="PTHR24113">
    <property type="entry name" value="RAN GTPASE-ACTIVATING PROTEIN 1"/>
    <property type="match status" value="1"/>
</dbReference>
<accession>A0ABP0RWX4</accession>
<sequence>MGPRLCRHANVASPVNTLEEVRLEEIFQQFEEPHTNVMKASHLADAMQLADMNPECFKVEQILEGIGNPHDFTLPEFKQRMKEVHDALRFLQLFDPQKTGVLPRRTIATILQLCRSNFSEERLEEMLKNVPCNRQGFVYSYMVPFLLRPEAAYDLEDPKSLAQFLIDANIRLVRAPYLYKLLRSDRCMPRCQEAERDCCEVNGTEVSALVSHQEVAEWALGRRQAMIISVSHAWETREHPDPCRFQLELLVNCVALWDAAYVDDIWIFYDYVSLFQFQRDTAEQETSFRRAMGNMHMLYAHQSTLTFRLESLTPDETWTARKEDSTYKVPVYHLPSGSIAWISLRDLWENRVLYLSRGWCMAEIEWSAARNIPAQNLAIDGEPGIMTTAKKVPTAPEVFEERMATSAFTHRNDATSVVRLQRKIFHEKVTSRNHMKLQDLTRADMVELAASLPHFQNLKVLQIHGFRAGEGEANAFCEALGSLQLQKLSLAFAPRATGLAMAEALNHSCSVWRFASMTALDFRYCHMGDLGAKVIAEVLKGNTTITHIDLTSNGITDKGVQVLAQALKNNKTLSALNLAHNKISDVAVQALQDIEERILTNRAAEALDPPPAKSKEDKGERADAFPGRPRIQALADALKLGGDMTQIDLQRELLGNEEIKVLAGALQLNRKVSRIDLSSSHPKITDAGAKAIAQMLLQNKTIITINLAGNAIGRLGVEALAEAVEHNNIVREINLDHNGDVETEALLKRIRTRCEENQRAIARVMVETLLEDLKRDSTKRKIDLSHYCIGDAEVQVLSEALAGNNSITRIYLQGNQITDVGLEAISAALLFNRSITYINLSNNQIKDAGAKALAQVLKQNRSMTYINLSGNHIGIGGMEAIEALADAMQENDTLLELCLHESFREECQAEKRIWERCSANQAAQAPPVDSRVTAFGQSSKQLKHLWSVCHGKKRGRRRKKKSGPPSQSDGMSEVHEHQAEYEQRTSDPIVNPDTFVVEPVQATPLVRNPSQTRSLHAADRSKQGSTQSDPLLQALRKLVKEKSETASDWDPRKGPDKGLRWKSGQPPAPPSWKYDATDLRAYSKFTKKVRIWELQMTQYASKADQALLLYTALTGEAEQELEHVSLDELYNDQAIETILTMLKAPMEQRAVFQKRKYLHDFEHMRRYNGEQMRAYINRFRRAQRNLKSVGIDISGTYDSESLGARLLDRSGLTAEAQRMLLVGAQQSLSFEAIAEAMVLQYPDFRGAPPIAGTTKGESRKGVGKSLTSSSSSSASTAPSSTGSGKGFSGPKRAFIAENEEAQQEPDDNTPDPIEENFEDKDEPNEDDDQEPEDQSDGELADDPAAELVNLAEVLTVTAKKLSSMTLARGWTKPGVNSAGKPRERTVDDAKRATHCTACGQRGHWYKDPICPKNGGKGNGGGKSTISKHTTYAQSPKPFDKKPQQHAVRFVHHDHGVLDVGQHVDEEFGSLFQVGMVRQCTRPFQPVHGVRSGFQMGQSRREVGSASWAKRALFAIATLASTFFGNHYDQGHFESPPSFLEELTGSPSGLHHQVIKQETPPTVAPGSTPIWTTFNMDSLIMDHLNEQEQLEVFQIVQQESPLDATPATWEQHAFLHEDYFEDARNELARRQDMRRWERLHQLGVLRSESDEENFDWALAFPVQHPTTDLSQWDTIVQDLDRAYEHTAKRPYYIVPDTPQGRQIQDLLRMDATRIQVVANPTTRQLPLQFYDYTGRACFLIHSDDTRAEQLDEMRFPRQRFTKPVRVPVFVYGYRRLEPKSAETSSITTTGVVPAVIPGLPTDVDFPGLSKDIGQEVRTSIARIHCNMGHPSKEELRRLLAHQGDVPDKVYECARKLRCATCERLRPPQQPRPSAMPRPFMGQFGDEVQMDFVYCRTLDSSTLLILGVADRATGLHQARIMPAITTCECFDQMWMRPYGIPLKVQCDPDRAFRGEFQTRLEALGCLVEHCPPEAHHVIGVIERRNALLRLILEKLIDTFAAAQADQCHTLLTATCHALNSGIHTHGRSAYQAVFGRVPRLPDSNFSDNLVLATSTPIAYQDLHDPGFKAAVIRSEALKTLHDLDVNQHLRRALTRKTRNTRVADLQPGQKCKQAQGGTVLVTAEQLRAAFGYEHWTPDKQDIQCLKDASKTMHEHLFDERKSFTATAMNQRHQRRHEPVDDLAHLPKEHVHIQHLPIEQRLNKERTSHHMLKHANIAAEQTPANTAAASSKAVSQTSAEAEPLVSHTPLHAELPTPPAPRATSRSEPAGSTTSAAPDPPQLPSAPLEQTTVGLPQQQTSDEAQQATSMHTEQALPSLPAKRPFDALTMMYVDIDGDIHHLHHPQDMNTWSTYGAPHTAFHQAYLNTAQRRADVELLGKPADESDTSDDSDAELQMTSAAAEQQPTSAAAEQPPTPAATNEESSNATAVTPAYKQGLSRQEIKAIDREIPWRSILQMPQNYLDKFIASVDKEANSCSEWQSIEPLTDQQADEVLKDPKLVKRVIPSRACYRDKACGVGELQAK</sequence>
<dbReference type="InterPro" id="IPR036397">
    <property type="entry name" value="RNaseH_sf"/>
</dbReference>
<dbReference type="InterPro" id="IPR001584">
    <property type="entry name" value="Integrase_cat-core"/>
</dbReference>
<feature type="compositionally biased region" description="Polar residues" evidence="1">
    <location>
        <begin position="1423"/>
        <end position="1433"/>
    </location>
</feature>
<dbReference type="SUPFAM" id="SSF53098">
    <property type="entry name" value="Ribonuclease H-like"/>
    <property type="match status" value="1"/>
</dbReference>
<dbReference type="Pfam" id="PF13516">
    <property type="entry name" value="LRR_6"/>
    <property type="match status" value="7"/>
</dbReference>
<dbReference type="InterPro" id="IPR001611">
    <property type="entry name" value="Leu-rich_rpt"/>
</dbReference>
<feature type="compositionally biased region" description="Basic and acidic residues" evidence="1">
    <location>
        <begin position="972"/>
        <end position="985"/>
    </location>
</feature>
<evidence type="ECO:0000313" key="4">
    <source>
        <dbReference type="Proteomes" id="UP001642464"/>
    </source>
</evidence>
<feature type="region of interest" description="Disordered" evidence="1">
    <location>
        <begin position="602"/>
        <end position="625"/>
    </location>
</feature>
<dbReference type="InterPro" id="IPR032675">
    <property type="entry name" value="LRR_dom_sf"/>
</dbReference>
<feature type="compositionally biased region" description="Low complexity" evidence="1">
    <location>
        <begin position="2394"/>
        <end position="2409"/>
    </location>
</feature>
<dbReference type="Proteomes" id="UP001642464">
    <property type="component" value="Unassembled WGS sequence"/>
</dbReference>
<dbReference type="Gene3D" id="3.80.10.10">
    <property type="entry name" value="Ribonuclease Inhibitor"/>
    <property type="match status" value="3"/>
</dbReference>
<feature type="compositionally biased region" description="Polar residues" evidence="1">
    <location>
        <begin position="2284"/>
        <end position="2308"/>
    </location>
</feature>
<feature type="compositionally biased region" description="Acidic residues" evidence="1">
    <location>
        <begin position="2380"/>
        <end position="2389"/>
    </location>
</feature>
<feature type="region of interest" description="Disordered" evidence="1">
    <location>
        <begin position="1369"/>
        <end position="1388"/>
    </location>
</feature>
<evidence type="ECO:0000313" key="3">
    <source>
        <dbReference type="EMBL" id="CAK9105150.1"/>
    </source>
</evidence>
<feature type="region of interest" description="Disordered" evidence="1">
    <location>
        <begin position="2215"/>
        <end position="2316"/>
    </location>
</feature>
<feature type="region of interest" description="Disordered" evidence="1">
    <location>
        <begin position="1250"/>
        <end position="1339"/>
    </location>
</feature>
<evidence type="ECO:0000259" key="2">
    <source>
        <dbReference type="PROSITE" id="PS50994"/>
    </source>
</evidence>
<proteinExistence type="predicted"/>
<dbReference type="PROSITE" id="PS50994">
    <property type="entry name" value="INTEGRASE"/>
    <property type="match status" value="1"/>
</dbReference>
<dbReference type="PANTHER" id="PTHR24113:SF15">
    <property type="entry name" value="NACHT DOMAIN-CONTAINING PROTEIN"/>
    <property type="match status" value="1"/>
</dbReference>
<dbReference type="EMBL" id="CAXAMM010042474">
    <property type="protein sequence ID" value="CAK9105150.1"/>
    <property type="molecule type" value="Genomic_DNA"/>
</dbReference>
<feature type="compositionally biased region" description="Basic residues" evidence="1">
    <location>
        <begin position="950"/>
        <end position="962"/>
    </location>
</feature>
<evidence type="ECO:0000256" key="1">
    <source>
        <dbReference type="SAM" id="MobiDB-lite"/>
    </source>
</evidence>
<dbReference type="InterPro" id="IPR011992">
    <property type="entry name" value="EF-hand-dom_pair"/>
</dbReference>
<dbReference type="SUPFAM" id="SSF52047">
    <property type="entry name" value="RNI-like"/>
    <property type="match status" value="2"/>
</dbReference>
<dbReference type="SMART" id="SM00368">
    <property type="entry name" value="LRR_RI"/>
    <property type="match status" value="9"/>
</dbReference>
<name>A0ABP0RWX4_9DINO</name>
<feature type="region of interest" description="Disordered" evidence="1">
    <location>
        <begin position="2377"/>
        <end position="2434"/>
    </location>
</feature>
<dbReference type="SUPFAM" id="SSF47473">
    <property type="entry name" value="EF-hand"/>
    <property type="match status" value="1"/>
</dbReference>
<dbReference type="InterPro" id="IPR012337">
    <property type="entry name" value="RNaseH-like_sf"/>
</dbReference>
<dbReference type="Gene3D" id="1.10.238.10">
    <property type="entry name" value="EF-hand"/>
    <property type="match status" value="1"/>
</dbReference>
<feature type="compositionally biased region" description="Low complexity" evidence="1">
    <location>
        <begin position="1263"/>
        <end position="1282"/>
    </location>
</feature>
<feature type="compositionally biased region" description="Acidic residues" evidence="1">
    <location>
        <begin position="1297"/>
        <end position="1339"/>
    </location>
</feature>
<feature type="compositionally biased region" description="Basic and acidic residues" evidence="1">
    <location>
        <begin position="613"/>
        <end position="623"/>
    </location>
</feature>